<keyword evidence="5" id="KW-0812">Transmembrane</keyword>
<comment type="subcellular location">
    <subcellularLocation>
        <location evidence="1">Mitochondrion inner membrane</location>
        <topology evidence="1">Single-pass membrane protein</topology>
    </subcellularLocation>
</comment>
<dbReference type="AlphaFoldDB" id="G3MN52"/>
<dbReference type="PANTHER" id="PTHR12980:SF0">
    <property type="entry name" value="CYTOCHROME B-C1 COMPLEX SUBUNIT 9"/>
    <property type="match status" value="1"/>
</dbReference>
<dbReference type="InterPro" id="IPR036656">
    <property type="entry name" value="QCR9_sf"/>
</dbReference>
<dbReference type="GO" id="GO:0006122">
    <property type="term" value="P:mitochondrial electron transport, ubiquinol to cytochrome c"/>
    <property type="evidence" value="ECO:0007669"/>
    <property type="project" value="InterPro"/>
</dbReference>
<protein>
    <recommendedName>
        <fullName evidence="11">Cytochrome b-c1 complex subunit 9</fullName>
    </recommendedName>
    <alternativeName>
        <fullName evidence="12">Complex III subunit X</fullName>
    </alternativeName>
</protein>
<dbReference type="GO" id="GO:0045275">
    <property type="term" value="C:respiratory chain complex III"/>
    <property type="evidence" value="ECO:0007669"/>
    <property type="project" value="InterPro"/>
</dbReference>
<proteinExistence type="evidence at transcript level"/>
<reference evidence="14" key="1">
    <citation type="journal article" date="2011" name="PLoS ONE">
        <title>A deep insight into the sialotranscriptome of the gulf coast tick, Amblyomma maculatum.</title>
        <authorList>
            <person name="Karim S."/>
            <person name="Singh P."/>
            <person name="Ribeiro J.M."/>
        </authorList>
    </citation>
    <scope>NUCLEOTIDE SEQUENCE</scope>
    <source>
        <tissue evidence="14">Salivary gland</tissue>
    </source>
</reference>
<keyword evidence="10" id="KW-0472">Membrane</keyword>
<evidence type="ECO:0000256" key="10">
    <source>
        <dbReference type="ARBA" id="ARBA00023136"/>
    </source>
</evidence>
<keyword evidence="3" id="KW-0813">Transport</keyword>
<dbReference type="PANTHER" id="PTHR12980">
    <property type="entry name" value="UBIQUINOL-CYTOCHROME C REDUCTASE COMPLEX, SUBUNIT X"/>
    <property type="match status" value="1"/>
</dbReference>
<evidence type="ECO:0000256" key="3">
    <source>
        <dbReference type="ARBA" id="ARBA00022448"/>
    </source>
</evidence>
<evidence type="ECO:0000256" key="1">
    <source>
        <dbReference type="ARBA" id="ARBA00004434"/>
    </source>
</evidence>
<dbReference type="FunFam" id="1.20.5.260:FF:000001">
    <property type="entry name" value="Cytochrome b-c1 complex subunit 9"/>
    <property type="match status" value="1"/>
</dbReference>
<organism evidence="14">
    <name type="scientific">Amblyomma maculatum</name>
    <name type="common">Gulf Coast tick</name>
    <dbReference type="NCBI Taxonomy" id="34609"/>
    <lineage>
        <taxon>Eukaryota</taxon>
        <taxon>Metazoa</taxon>
        <taxon>Ecdysozoa</taxon>
        <taxon>Arthropoda</taxon>
        <taxon>Chelicerata</taxon>
        <taxon>Arachnida</taxon>
        <taxon>Acari</taxon>
        <taxon>Parasitiformes</taxon>
        <taxon>Ixodida</taxon>
        <taxon>Ixodoidea</taxon>
        <taxon>Ixodidae</taxon>
        <taxon>Amblyomminae</taxon>
        <taxon>Amblyomma</taxon>
    </lineage>
</organism>
<dbReference type="InterPro" id="IPR008027">
    <property type="entry name" value="QCR9"/>
</dbReference>
<sequence>MAPPHKATWHNEYAGEVSQSQGRVPEVAAAASSFSVRGEPGISTMSGGFAATVYNSIFKKTSTFALVTIVGAVFLERMSDVVADTIFDTVNKGKQWKDIKKNYE</sequence>
<keyword evidence="6" id="KW-0999">Mitochondrion inner membrane</keyword>
<comment type="similarity">
    <text evidence="2">Belongs to the UQCR10/QCR9 family.</text>
</comment>
<evidence type="ECO:0000256" key="8">
    <source>
        <dbReference type="ARBA" id="ARBA00022989"/>
    </source>
</evidence>
<keyword evidence="9" id="KW-0496">Mitochondrion</keyword>
<dbReference type="Gene3D" id="1.20.5.260">
    <property type="entry name" value="Cytochrome b-c1 complex subunit 9"/>
    <property type="match status" value="1"/>
</dbReference>
<dbReference type="EMBL" id="JO843303">
    <property type="protein sequence ID" value="AEO34920.1"/>
    <property type="molecule type" value="mRNA"/>
</dbReference>
<keyword evidence="7" id="KW-0249">Electron transport</keyword>
<evidence type="ECO:0000256" key="11">
    <source>
        <dbReference type="ARBA" id="ARBA00068509"/>
    </source>
</evidence>
<dbReference type="SUPFAM" id="SSF81514">
    <property type="entry name" value="Subunit X (non-heme 7 kDa protein) of cytochrome bc1 complex (Ubiquinol-cytochrome c reductase)"/>
    <property type="match status" value="1"/>
</dbReference>
<accession>G3MN52</accession>
<feature type="region of interest" description="Disordered" evidence="13">
    <location>
        <begin position="1"/>
        <end position="20"/>
    </location>
</feature>
<evidence type="ECO:0000256" key="9">
    <source>
        <dbReference type="ARBA" id="ARBA00023128"/>
    </source>
</evidence>
<evidence type="ECO:0000256" key="13">
    <source>
        <dbReference type="SAM" id="MobiDB-lite"/>
    </source>
</evidence>
<keyword evidence="8" id="KW-1133">Transmembrane helix</keyword>
<evidence type="ECO:0000256" key="6">
    <source>
        <dbReference type="ARBA" id="ARBA00022792"/>
    </source>
</evidence>
<evidence type="ECO:0000256" key="4">
    <source>
        <dbReference type="ARBA" id="ARBA00022660"/>
    </source>
</evidence>
<name>G3MN52_AMBMU</name>
<evidence type="ECO:0000256" key="5">
    <source>
        <dbReference type="ARBA" id="ARBA00022692"/>
    </source>
</evidence>
<keyword evidence="4" id="KW-0679">Respiratory chain</keyword>
<dbReference type="Pfam" id="PF05365">
    <property type="entry name" value="UCR_UQCRX_QCR9"/>
    <property type="match status" value="1"/>
</dbReference>
<dbReference type="GO" id="GO:0005743">
    <property type="term" value="C:mitochondrial inner membrane"/>
    <property type="evidence" value="ECO:0007669"/>
    <property type="project" value="UniProtKB-SubCell"/>
</dbReference>
<evidence type="ECO:0000313" key="14">
    <source>
        <dbReference type="EMBL" id="AEO34920.1"/>
    </source>
</evidence>
<evidence type="ECO:0000256" key="12">
    <source>
        <dbReference type="ARBA" id="ARBA00076299"/>
    </source>
</evidence>
<evidence type="ECO:0000256" key="2">
    <source>
        <dbReference type="ARBA" id="ARBA00007856"/>
    </source>
</evidence>
<evidence type="ECO:0000256" key="7">
    <source>
        <dbReference type="ARBA" id="ARBA00022982"/>
    </source>
</evidence>